<evidence type="ECO:0000256" key="2">
    <source>
        <dbReference type="ARBA" id="ARBA00023134"/>
    </source>
</evidence>
<dbReference type="GO" id="GO:0005737">
    <property type="term" value="C:cytoplasm"/>
    <property type="evidence" value="ECO:0007669"/>
    <property type="project" value="UniProtKB-SubCell"/>
</dbReference>
<protein>
    <recommendedName>
        <fullName evidence="3">Small ribosomal subunit biogenesis GTPase RsgA</fullName>
        <ecNumber evidence="3">3.6.1.-</ecNumber>
    </recommendedName>
</protein>
<keyword evidence="3" id="KW-0690">Ribosome biogenesis</keyword>
<organism evidence="7 8">
    <name type="scientific">Neisseria meningitidis serogroup B</name>
    <dbReference type="NCBI Taxonomy" id="491"/>
    <lineage>
        <taxon>Bacteria</taxon>
        <taxon>Pseudomonadati</taxon>
        <taxon>Pseudomonadota</taxon>
        <taxon>Betaproteobacteria</taxon>
        <taxon>Neisseriales</taxon>
        <taxon>Neisseriaceae</taxon>
        <taxon>Neisseria</taxon>
    </lineage>
</organism>
<evidence type="ECO:0000256" key="4">
    <source>
        <dbReference type="SAM" id="MobiDB-lite"/>
    </source>
</evidence>
<keyword evidence="3" id="KW-0862">Zinc</keyword>
<evidence type="ECO:0000313" key="7">
    <source>
        <dbReference type="EMBL" id="CRY99998.1"/>
    </source>
</evidence>
<dbReference type="GO" id="GO:0005525">
    <property type="term" value="F:GTP binding"/>
    <property type="evidence" value="ECO:0007669"/>
    <property type="project" value="UniProtKB-UniRule"/>
</dbReference>
<feature type="region of interest" description="Disordered" evidence="4">
    <location>
        <begin position="1"/>
        <end position="20"/>
    </location>
</feature>
<dbReference type="GO" id="GO:0003924">
    <property type="term" value="F:GTPase activity"/>
    <property type="evidence" value="ECO:0007669"/>
    <property type="project" value="UniProtKB-UniRule"/>
</dbReference>
<dbReference type="SUPFAM" id="SSF52540">
    <property type="entry name" value="P-loop containing nucleoside triphosphate hydrolases"/>
    <property type="match status" value="1"/>
</dbReference>
<dbReference type="CDD" id="cd01854">
    <property type="entry name" value="YjeQ_EngC"/>
    <property type="match status" value="1"/>
</dbReference>
<comment type="similarity">
    <text evidence="3">Belongs to the TRAFAC class YlqF/YawG GTPase family. RsgA subfamily.</text>
</comment>
<comment type="function">
    <text evidence="3">One of several proteins that assist in the late maturation steps of the functional core of the 30S ribosomal subunit. Helps release RbfA from mature subunits. May play a role in the assembly of ribosomal proteins into the subunit. Circularly permuted GTPase that catalyzes slow GTP hydrolysis, GTPase activity is stimulated by the 30S ribosomal subunit.</text>
</comment>
<keyword evidence="3" id="KW-0479">Metal-binding</keyword>
<keyword evidence="3" id="KW-0378">Hydrolase</keyword>
<feature type="compositionally biased region" description="Polar residues" evidence="4">
    <location>
        <begin position="10"/>
        <end position="20"/>
    </location>
</feature>
<dbReference type="NCBIfam" id="TIGR00157">
    <property type="entry name" value="ribosome small subunit-dependent GTPase A"/>
    <property type="match status" value="1"/>
</dbReference>
<evidence type="ECO:0000259" key="6">
    <source>
        <dbReference type="PROSITE" id="PS51721"/>
    </source>
</evidence>
<dbReference type="InterPro" id="IPR027417">
    <property type="entry name" value="P-loop_NTPase"/>
</dbReference>
<feature type="binding site" evidence="3">
    <location>
        <begin position="184"/>
        <end position="192"/>
    </location>
    <ligand>
        <name>GTP</name>
        <dbReference type="ChEBI" id="CHEBI:37565"/>
    </ligand>
</feature>
<feature type="binding site" evidence="3">
    <location>
        <position position="279"/>
    </location>
    <ligand>
        <name>Zn(2+)</name>
        <dbReference type="ChEBI" id="CHEBI:29105"/>
    </ligand>
</feature>
<dbReference type="Pfam" id="PF03193">
    <property type="entry name" value="RsgA_GTPase"/>
    <property type="match status" value="1"/>
</dbReference>
<evidence type="ECO:0000256" key="1">
    <source>
        <dbReference type="ARBA" id="ARBA00022741"/>
    </source>
</evidence>
<dbReference type="Gene3D" id="3.40.50.300">
    <property type="entry name" value="P-loop containing nucleotide triphosphate hydrolases"/>
    <property type="match status" value="1"/>
</dbReference>
<dbReference type="EC" id="3.6.1.-" evidence="3"/>
<dbReference type="InterPro" id="IPR004881">
    <property type="entry name" value="Ribosome_biogen_GTPase_RsgA"/>
</dbReference>
<dbReference type="Gene3D" id="1.10.40.50">
    <property type="entry name" value="Probable gtpase engc, domain 3"/>
    <property type="match status" value="1"/>
</dbReference>
<dbReference type="HAMAP" id="MF_01820">
    <property type="entry name" value="GTPase_RsgA"/>
    <property type="match status" value="1"/>
</dbReference>
<keyword evidence="3" id="KW-0963">Cytoplasm</keyword>
<dbReference type="AlphaFoldDB" id="A0A0H5QWL4"/>
<keyword evidence="3" id="KW-0699">rRNA-binding</keyword>
<gene>
    <name evidence="3" type="primary">rsgA</name>
</gene>
<evidence type="ECO:0000313" key="8">
    <source>
        <dbReference type="Proteomes" id="UP000182715"/>
    </source>
</evidence>
<feature type="domain" description="EngC GTPase" evidence="5">
    <location>
        <begin position="96"/>
        <end position="240"/>
    </location>
</feature>
<dbReference type="InterPro" id="IPR030378">
    <property type="entry name" value="G_CP_dom"/>
</dbReference>
<feature type="binding site" evidence="3">
    <location>
        <position position="273"/>
    </location>
    <ligand>
        <name>Zn(2+)</name>
        <dbReference type="ChEBI" id="CHEBI:29105"/>
    </ligand>
</feature>
<proteinExistence type="inferred from homology"/>
<comment type="subunit">
    <text evidence="3">Monomer. Associates with 30S ribosomal subunit, binds 16S rRNA.</text>
</comment>
<keyword evidence="3" id="KW-0694">RNA-binding</keyword>
<dbReference type="EMBL" id="CVTF01000114">
    <property type="protein sequence ID" value="CRY99998.1"/>
    <property type="molecule type" value="Genomic_DNA"/>
</dbReference>
<dbReference type="PANTHER" id="PTHR32120">
    <property type="entry name" value="SMALL RIBOSOMAL SUBUNIT BIOGENESIS GTPASE RSGA"/>
    <property type="match status" value="1"/>
</dbReference>
<dbReference type="PROSITE" id="PS51721">
    <property type="entry name" value="G_CP"/>
    <property type="match status" value="1"/>
</dbReference>
<accession>A0A0H5QWL4</accession>
<sequence length="307" mass="33906">MPSEHPFSDGISTPNPKETMNDTAQITASYGRRYIVRTPDGTTYEASTRKKRVDFACGDRVRISPVNAEQVVIEDFLPRQSLLYRQDAWKTKLIAANVTQLLIVTAAVPSPSMRLLQRALLAAEAAGIRAVIVLNKADLPETALWREKLKFYETLGYPVIETRALENAGSLRPALQGHSNILLGQSGMGKSTLTNALLGSQTARTGDISAALDSGKHTTTHARLYDLNGETQLIDSPGLQEFGLHHLQAADLPRYFPDFRHLVGQCRFHNCTHRAEPGCAFKAAAQTGKIRTERLTFLQRITDDLLK</sequence>
<dbReference type="PANTHER" id="PTHR32120:SF11">
    <property type="entry name" value="SMALL RIBOSOMAL SUBUNIT BIOGENESIS GTPASE RSGA 1, MITOCHONDRIAL-RELATED"/>
    <property type="match status" value="1"/>
</dbReference>
<dbReference type="PROSITE" id="PS50936">
    <property type="entry name" value="ENGC_GTPASE"/>
    <property type="match status" value="1"/>
</dbReference>
<dbReference type="Proteomes" id="UP000182715">
    <property type="component" value="Unassembled WGS sequence"/>
</dbReference>
<dbReference type="InterPro" id="IPR010914">
    <property type="entry name" value="RsgA_GTPase_dom"/>
</dbReference>
<dbReference type="GO" id="GO:0019843">
    <property type="term" value="F:rRNA binding"/>
    <property type="evidence" value="ECO:0007669"/>
    <property type="project" value="UniProtKB-KW"/>
</dbReference>
<keyword evidence="2 3" id="KW-0342">GTP-binding</keyword>
<reference evidence="7 8" key="1">
    <citation type="submission" date="2014-11" db="EMBL/GenBank/DDBJ databases">
        <authorList>
            <person name="Diene M.Seydina."/>
        </authorList>
    </citation>
    <scope>NUCLEOTIDE SEQUENCE [LARGE SCALE GENOMIC DNA]</scope>
    <source>
        <strain evidence="7 8">Neisseria meningitidis CHUV</strain>
    </source>
</reference>
<dbReference type="GO" id="GO:0042274">
    <property type="term" value="P:ribosomal small subunit biogenesis"/>
    <property type="evidence" value="ECO:0007669"/>
    <property type="project" value="UniProtKB-UniRule"/>
</dbReference>
<comment type="cofactor">
    <cofactor evidence="3">
        <name>Zn(2+)</name>
        <dbReference type="ChEBI" id="CHEBI:29105"/>
    </cofactor>
    <text evidence="3">Binds 1 zinc ion per subunit.</text>
</comment>
<feature type="binding site" evidence="3">
    <location>
        <position position="271"/>
    </location>
    <ligand>
        <name>Zn(2+)</name>
        <dbReference type="ChEBI" id="CHEBI:29105"/>
    </ligand>
</feature>
<name>A0A0H5QWL4_NEIMI</name>
<keyword evidence="1 3" id="KW-0547">Nucleotide-binding</keyword>
<feature type="domain" description="CP-type G" evidence="6">
    <location>
        <begin position="85"/>
        <end position="242"/>
    </location>
</feature>
<feature type="binding site" evidence="3">
    <location>
        <position position="266"/>
    </location>
    <ligand>
        <name>Zn(2+)</name>
        <dbReference type="ChEBI" id="CHEBI:29105"/>
    </ligand>
</feature>
<dbReference type="GO" id="GO:0046872">
    <property type="term" value="F:metal ion binding"/>
    <property type="evidence" value="ECO:0007669"/>
    <property type="project" value="UniProtKB-KW"/>
</dbReference>
<feature type="binding site" evidence="3">
    <location>
        <begin position="135"/>
        <end position="138"/>
    </location>
    <ligand>
        <name>GTP</name>
        <dbReference type="ChEBI" id="CHEBI:37565"/>
    </ligand>
</feature>
<evidence type="ECO:0000259" key="5">
    <source>
        <dbReference type="PROSITE" id="PS50936"/>
    </source>
</evidence>
<comment type="subcellular location">
    <subcellularLocation>
        <location evidence="3">Cytoplasm</location>
    </subcellularLocation>
</comment>
<evidence type="ECO:0000256" key="3">
    <source>
        <dbReference type="HAMAP-Rule" id="MF_01820"/>
    </source>
</evidence>